<feature type="domain" description="GH16" evidence="3">
    <location>
        <begin position="24"/>
        <end position="368"/>
    </location>
</feature>
<dbReference type="InterPro" id="IPR000757">
    <property type="entry name" value="Beta-glucanase-like"/>
</dbReference>
<dbReference type="EMBL" id="OU900104">
    <property type="protein sequence ID" value="CAG9855666.1"/>
    <property type="molecule type" value="Genomic_DNA"/>
</dbReference>
<evidence type="ECO:0000256" key="1">
    <source>
        <dbReference type="ARBA" id="ARBA00006865"/>
    </source>
</evidence>
<dbReference type="PANTHER" id="PTHR10963">
    <property type="entry name" value="GLYCOSYL HYDROLASE-RELATED"/>
    <property type="match status" value="1"/>
</dbReference>
<feature type="signal peptide" evidence="2">
    <location>
        <begin position="1"/>
        <end position="17"/>
    </location>
</feature>
<keyword evidence="2" id="KW-0732">Signal</keyword>
<dbReference type="PANTHER" id="PTHR10963:SF55">
    <property type="entry name" value="GLYCOSIDE HYDROLASE FAMILY 16 PROTEIN"/>
    <property type="match status" value="1"/>
</dbReference>
<sequence>MMKFVLFLLLPIYDVYGDCKQSPTTVSGSHAPKNVCSGELIFEEKFDKIDNGIWQHEQTLGGGGNGEFQWYSDDPKNSYVQDGKLHIKPTLLTDEHNEDFLYSGTIEIPPDKCTNKDNNGCKRTGNSRVILNPIKSARLNTVNSFAFKFGKMEVRAKVPAGDWLWPAIWLLPKDWKYGGWPRSGEIDVMESRGNRQLYAGNKNIGVDEVACTLHWGPDPAHNQWEKTHYEKNLNGGFDKDFHKYQLEWTPEHIQLSIDDAVVGTVTPPGGGFWELGNLQQTGMQNLWTNSKMAPFDQNFYIILNLAIGGTSYYFPDNTNNVPGPRPWSNAADNAMTTFWQGKGEWLPTWKMNTDDSHLQVDYVKVWAL</sequence>
<evidence type="ECO:0000256" key="2">
    <source>
        <dbReference type="SAM" id="SignalP"/>
    </source>
</evidence>
<evidence type="ECO:0000259" key="3">
    <source>
        <dbReference type="PROSITE" id="PS51762"/>
    </source>
</evidence>
<dbReference type="Proteomes" id="UP001153712">
    <property type="component" value="Chromosome 11"/>
</dbReference>
<dbReference type="InterPro" id="IPR050546">
    <property type="entry name" value="Glycosyl_Hydrlase_16"/>
</dbReference>
<dbReference type="Gene3D" id="2.60.120.200">
    <property type="match status" value="1"/>
</dbReference>
<name>A0A9N9TGZ7_PHYSR</name>
<dbReference type="GO" id="GO:0005975">
    <property type="term" value="P:carbohydrate metabolic process"/>
    <property type="evidence" value="ECO:0007669"/>
    <property type="project" value="InterPro"/>
</dbReference>
<gene>
    <name evidence="4" type="ORF">PHYEVI_LOCUS2112</name>
</gene>
<dbReference type="Pfam" id="PF00722">
    <property type="entry name" value="Glyco_hydro_16"/>
    <property type="match status" value="1"/>
</dbReference>
<protein>
    <recommendedName>
        <fullName evidence="3">GH16 domain-containing protein</fullName>
    </recommendedName>
</protein>
<dbReference type="OrthoDB" id="4781at2759"/>
<feature type="chain" id="PRO_5040386233" description="GH16 domain-containing protein" evidence="2">
    <location>
        <begin position="18"/>
        <end position="368"/>
    </location>
</feature>
<dbReference type="SUPFAM" id="SSF49899">
    <property type="entry name" value="Concanavalin A-like lectins/glucanases"/>
    <property type="match status" value="1"/>
</dbReference>
<dbReference type="CDD" id="cd08024">
    <property type="entry name" value="GH16_CCF"/>
    <property type="match status" value="1"/>
</dbReference>
<accession>A0A9N9TGZ7</accession>
<organism evidence="4 5">
    <name type="scientific">Phyllotreta striolata</name>
    <name type="common">Striped flea beetle</name>
    <name type="synonym">Crioceris striolata</name>
    <dbReference type="NCBI Taxonomy" id="444603"/>
    <lineage>
        <taxon>Eukaryota</taxon>
        <taxon>Metazoa</taxon>
        <taxon>Ecdysozoa</taxon>
        <taxon>Arthropoda</taxon>
        <taxon>Hexapoda</taxon>
        <taxon>Insecta</taxon>
        <taxon>Pterygota</taxon>
        <taxon>Neoptera</taxon>
        <taxon>Endopterygota</taxon>
        <taxon>Coleoptera</taxon>
        <taxon>Polyphaga</taxon>
        <taxon>Cucujiformia</taxon>
        <taxon>Chrysomeloidea</taxon>
        <taxon>Chrysomelidae</taxon>
        <taxon>Galerucinae</taxon>
        <taxon>Alticini</taxon>
        <taxon>Phyllotreta</taxon>
    </lineage>
</organism>
<reference evidence="4" key="1">
    <citation type="submission" date="2022-01" db="EMBL/GenBank/DDBJ databases">
        <authorList>
            <person name="King R."/>
        </authorList>
    </citation>
    <scope>NUCLEOTIDE SEQUENCE</scope>
</reference>
<comment type="similarity">
    <text evidence="1">Belongs to the glycosyl hydrolase 16 family.</text>
</comment>
<dbReference type="InterPro" id="IPR013320">
    <property type="entry name" value="ConA-like_dom_sf"/>
</dbReference>
<dbReference type="GO" id="GO:0004553">
    <property type="term" value="F:hydrolase activity, hydrolyzing O-glycosyl compounds"/>
    <property type="evidence" value="ECO:0007669"/>
    <property type="project" value="InterPro"/>
</dbReference>
<evidence type="ECO:0000313" key="4">
    <source>
        <dbReference type="EMBL" id="CAG9855666.1"/>
    </source>
</evidence>
<dbReference type="AlphaFoldDB" id="A0A9N9TGZ7"/>
<dbReference type="PROSITE" id="PS51762">
    <property type="entry name" value="GH16_2"/>
    <property type="match status" value="1"/>
</dbReference>
<keyword evidence="5" id="KW-1185">Reference proteome</keyword>
<proteinExistence type="inferred from homology"/>
<evidence type="ECO:0000313" key="5">
    <source>
        <dbReference type="Proteomes" id="UP001153712"/>
    </source>
</evidence>